<dbReference type="EMBL" id="CP102294">
    <property type="protein sequence ID" value="UWN56166.1"/>
    <property type="molecule type" value="Genomic_DNA"/>
</dbReference>
<keyword evidence="5" id="KW-0547">Nucleotide-binding</keyword>
<evidence type="ECO:0000313" key="11">
    <source>
        <dbReference type="Proteomes" id="UP001059295"/>
    </source>
</evidence>
<feature type="domain" description="Riboflavin kinase" evidence="9">
    <location>
        <begin position="1"/>
        <end position="122"/>
    </location>
</feature>
<dbReference type="Pfam" id="PF01687">
    <property type="entry name" value="Flavokinase"/>
    <property type="match status" value="1"/>
</dbReference>
<accession>A0ABY5UVK7</accession>
<keyword evidence="6" id="KW-0067">ATP-binding</keyword>
<dbReference type="PANTHER" id="PTHR22749">
    <property type="entry name" value="RIBOFLAVIN KINASE/FMN ADENYLYLTRANSFERASE"/>
    <property type="match status" value="1"/>
</dbReference>
<evidence type="ECO:0000256" key="5">
    <source>
        <dbReference type="ARBA" id="ARBA00022741"/>
    </source>
</evidence>
<evidence type="ECO:0000256" key="7">
    <source>
        <dbReference type="ARBA" id="ARBA00047880"/>
    </source>
</evidence>
<evidence type="ECO:0000256" key="6">
    <source>
        <dbReference type="ARBA" id="ARBA00022840"/>
    </source>
</evidence>
<gene>
    <name evidence="10" type="ORF">NQ491_05690</name>
</gene>
<dbReference type="GeneID" id="82891206"/>
<keyword evidence="10" id="KW-0418">Kinase</keyword>
<dbReference type="Gene3D" id="2.40.30.30">
    <property type="entry name" value="Riboflavin kinase-like"/>
    <property type="match status" value="1"/>
</dbReference>
<dbReference type="GO" id="GO:0016301">
    <property type="term" value="F:kinase activity"/>
    <property type="evidence" value="ECO:0007669"/>
    <property type="project" value="UniProtKB-KW"/>
</dbReference>
<feature type="region of interest" description="Disordered" evidence="8">
    <location>
        <begin position="99"/>
        <end position="127"/>
    </location>
</feature>
<evidence type="ECO:0000256" key="4">
    <source>
        <dbReference type="ARBA" id="ARBA00022679"/>
    </source>
</evidence>
<dbReference type="InterPro" id="IPR023468">
    <property type="entry name" value="Riboflavin_kinase"/>
</dbReference>
<proteinExistence type="predicted"/>
<dbReference type="SMART" id="SM00904">
    <property type="entry name" value="Flavokinase"/>
    <property type="match status" value="1"/>
</dbReference>
<evidence type="ECO:0000256" key="2">
    <source>
        <dbReference type="ARBA" id="ARBA00022630"/>
    </source>
</evidence>
<organism evidence="10 11">
    <name type="scientific">Alistipes ihumii AP11</name>
    <dbReference type="NCBI Taxonomy" id="1211813"/>
    <lineage>
        <taxon>Bacteria</taxon>
        <taxon>Pseudomonadati</taxon>
        <taxon>Bacteroidota</taxon>
        <taxon>Bacteroidia</taxon>
        <taxon>Bacteroidales</taxon>
        <taxon>Rikenellaceae</taxon>
        <taxon>Alistipes</taxon>
    </lineage>
</organism>
<sequence length="127" mass="14260">MNPLVKGKVAGGNRLGRTLGFPTANIPLKEDDPVRNGVYAARVRIDGTEHEAVVNVGHRPTVGNGPDRVLEAHLLDFEGDLYGQTIEVELLEFLREEQRFGSTEELSRQIEADKKRARERLRRDSDL</sequence>
<evidence type="ECO:0000259" key="9">
    <source>
        <dbReference type="SMART" id="SM00904"/>
    </source>
</evidence>
<dbReference type="EC" id="2.7.1.26" evidence="1"/>
<dbReference type="Proteomes" id="UP001059295">
    <property type="component" value="Chromosome"/>
</dbReference>
<evidence type="ECO:0000256" key="3">
    <source>
        <dbReference type="ARBA" id="ARBA00022643"/>
    </source>
</evidence>
<name>A0ABY5UVK7_9BACT</name>
<dbReference type="RefSeq" id="WP_019245936.1">
    <property type="nucleotide sequence ID" value="NZ_CAPH01000013.1"/>
</dbReference>
<reference evidence="10" key="1">
    <citation type="journal article" date="2022" name="Cell">
        <title>Design, construction, and in vivo augmentation of a complex gut microbiome.</title>
        <authorList>
            <person name="Cheng A.G."/>
            <person name="Ho P.Y."/>
            <person name="Aranda-Diaz A."/>
            <person name="Jain S."/>
            <person name="Yu F.B."/>
            <person name="Meng X."/>
            <person name="Wang M."/>
            <person name="Iakiviak M."/>
            <person name="Nagashima K."/>
            <person name="Zhao A."/>
            <person name="Murugkar P."/>
            <person name="Patil A."/>
            <person name="Atabakhsh K."/>
            <person name="Weakley A."/>
            <person name="Yan J."/>
            <person name="Brumbaugh A.R."/>
            <person name="Higginbottom S."/>
            <person name="Dimas A."/>
            <person name="Shiver A.L."/>
            <person name="Deutschbauer A."/>
            <person name="Neff N."/>
            <person name="Sonnenburg J.L."/>
            <person name="Huang K.C."/>
            <person name="Fischbach M.A."/>
        </authorList>
    </citation>
    <scope>NUCLEOTIDE SEQUENCE</scope>
    <source>
        <strain evidence="10">AP11</strain>
    </source>
</reference>
<feature type="compositionally biased region" description="Basic and acidic residues" evidence="8">
    <location>
        <begin position="105"/>
        <end position="127"/>
    </location>
</feature>
<dbReference type="SUPFAM" id="SSF82114">
    <property type="entry name" value="Riboflavin kinase-like"/>
    <property type="match status" value="1"/>
</dbReference>
<dbReference type="InterPro" id="IPR015865">
    <property type="entry name" value="Riboflavin_kinase_bac/euk"/>
</dbReference>
<keyword evidence="2" id="KW-0285">Flavoprotein</keyword>
<keyword evidence="4" id="KW-0808">Transferase</keyword>
<protein>
    <recommendedName>
        <fullName evidence="1">riboflavin kinase</fullName>
        <ecNumber evidence="1">2.7.1.26</ecNumber>
    </recommendedName>
</protein>
<dbReference type="InterPro" id="IPR023465">
    <property type="entry name" value="Riboflavin_kinase_dom_sf"/>
</dbReference>
<comment type="catalytic activity">
    <reaction evidence="7">
        <text>riboflavin + ATP = FMN + ADP + H(+)</text>
        <dbReference type="Rhea" id="RHEA:14357"/>
        <dbReference type="ChEBI" id="CHEBI:15378"/>
        <dbReference type="ChEBI" id="CHEBI:30616"/>
        <dbReference type="ChEBI" id="CHEBI:57986"/>
        <dbReference type="ChEBI" id="CHEBI:58210"/>
        <dbReference type="ChEBI" id="CHEBI:456216"/>
        <dbReference type="EC" id="2.7.1.26"/>
    </reaction>
</comment>
<evidence type="ECO:0000256" key="8">
    <source>
        <dbReference type="SAM" id="MobiDB-lite"/>
    </source>
</evidence>
<dbReference type="PANTHER" id="PTHR22749:SF6">
    <property type="entry name" value="RIBOFLAVIN KINASE"/>
    <property type="match status" value="1"/>
</dbReference>
<keyword evidence="3" id="KW-0288">FMN</keyword>
<evidence type="ECO:0000256" key="1">
    <source>
        <dbReference type="ARBA" id="ARBA00012105"/>
    </source>
</evidence>
<evidence type="ECO:0000313" key="10">
    <source>
        <dbReference type="EMBL" id="UWN56166.1"/>
    </source>
</evidence>
<keyword evidence="11" id="KW-1185">Reference proteome</keyword>